<dbReference type="Pfam" id="PF26639">
    <property type="entry name" value="Het-6_barrel"/>
    <property type="match status" value="1"/>
</dbReference>
<sequence>MTELYMAANEAVGWVPEEERKKVEADWMDSVRKQGNQEFWGWKEESTLPDIIRFRSAEKIFVQDSIWDFEILLLHTKNFKATNPVDRIYGILGLADDIGEDEDDFAPSYERDQTLKVVMRRFAAGLIRRGKCPAVLAFAGIHDGNDKAPNAWLLRAIDWVHSQQYDLASWFSAPGIRRTPNRTRIPSVKPQPLSWKDELQILPSWVPDWVTVRHSTTTTMQFNLEGVFKNERGERLYHAALDTTPVVEVDEARDTLRIKGRCFDTLAFVFPDEMTTCPIWYETIARFVIGTQYPTREPLVEAIWRTMVANRTFDAERAPASFGDDYAYLQNLDAIKVFIFALVPVLFAVLGALLVAYYPLRFRPDNYYTFTAIFIIAQVVTLPPSFQHDWRLVRGIPTVAVWLHWSVIMVLILTVLARWVYRSRRWLVQHVLVPFGPTTIMMNSASLARPTKNWGFSNALALTSTKYSFCLTDKRRLTALVPLSAREGDQLAVFYGCGAPFVIRRHEAFGFYRLIGEAYVHGAMDGGVMRDETCVDEMFALR</sequence>
<organism evidence="2 3">
    <name type="scientific">Schizothecium vesticola</name>
    <dbReference type="NCBI Taxonomy" id="314040"/>
    <lineage>
        <taxon>Eukaryota</taxon>
        <taxon>Fungi</taxon>
        <taxon>Dikarya</taxon>
        <taxon>Ascomycota</taxon>
        <taxon>Pezizomycotina</taxon>
        <taxon>Sordariomycetes</taxon>
        <taxon>Sordariomycetidae</taxon>
        <taxon>Sordariales</taxon>
        <taxon>Schizotheciaceae</taxon>
        <taxon>Schizothecium</taxon>
    </lineage>
</organism>
<dbReference type="Proteomes" id="UP001172155">
    <property type="component" value="Unassembled WGS sequence"/>
</dbReference>
<dbReference type="EMBL" id="JAUKUD010000004">
    <property type="protein sequence ID" value="KAK0746992.1"/>
    <property type="molecule type" value="Genomic_DNA"/>
</dbReference>
<feature type="transmembrane region" description="Helical" evidence="1">
    <location>
        <begin position="337"/>
        <end position="360"/>
    </location>
</feature>
<dbReference type="InterPro" id="IPR052895">
    <property type="entry name" value="HetReg/Transcr_Mod"/>
</dbReference>
<evidence type="ECO:0000313" key="3">
    <source>
        <dbReference type="Proteomes" id="UP001172155"/>
    </source>
</evidence>
<dbReference type="PANTHER" id="PTHR24148:SF64">
    <property type="entry name" value="HETEROKARYON INCOMPATIBILITY DOMAIN-CONTAINING PROTEIN"/>
    <property type="match status" value="1"/>
</dbReference>
<comment type="caution">
    <text evidence="2">The sequence shown here is derived from an EMBL/GenBank/DDBJ whole genome shotgun (WGS) entry which is preliminary data.</text>
</comment>
<reference evidence="2" key="1">
    <citation type="submission" date="2023-06" db="EMBL/GenBank/DDBJ databases">
        <title>Genome-scale phylogeny and comparative genomics of the fungal order Sordariales.</title>
        <authorList>
            <consortium name="Lawrence Berkeley National Laboratory"/>
            <person name="Hensen N."/>
            <person name="Bonometti L."/>
            <person name="Westerberg I."/>
            <person name="Brannstrom I.O."/>
            <person name="Guillou S."/>
            <person name="Cros-Aarteil S."/>
            <person name="Calhoun S."/>
            <person name="Haridas S."/>
            <person name="Kuo A."/>
            <person name="Mondo S."/>
            <person name="Pangilinan J."/>
            <person name="Riley R."/>
            <person name="LaButti K."/>
            <person name="Andreopoulos B."/>
            <person name="Lipzen A."/>
            <person name="Chen C."/>
            <person name="Yanf M."/>
            <person name="Daum C."/>
            <person name="Ng V."/>
            <person name="Clum A."/>
            <person name="Steindorff A."/>
            <person name="Ohm R."/>
            <person name="Martin F."/>
            <person name="Silar P."/>
            <person name="Natvig D."/>
            <person name="Lalanne C."/>
            <person name="Gautier V."/>
            <person name="Ament-velasquez S.L."/>
            <person name="Kruys A."/>
            <person name="Hutchinson M.I."/>
            <person name="Powell A.J."/>
            <person name="Barry K."/>
            <person name="Miller A.N."/>
            <person name="Grigoriev I.V."/>
            <person name="Debuchy R."/>
            <person name="Gladieux P."/>
            <person name="Thoren M.H."/>
            <person name="Johannesson H."/>
        </authorList>
    </citation>
    <scope>NUCLEOTIDE SEQUENCE</scope>
    <source>
        <strain evidence="2">SMH3187-1</strain>
    </source>
</reference>
<evidence type="ECO:0000313" key="2">
    <source>
        <dbReference type="EMBL" id="KAK0746992.1"/>
    </source>
</evidence>
<dbReference type="PANTHER" id="PTHR24148">
    <property type="entry name" value="ANKYRIN REPEAT DOMAIN-CONTAINING PROTEIN 39 HOMOLOG-RELATED"/>
    <property type="match status" value="1"/>
</dbReference>
<keyword evidence="1" id="KW-1133">Transmembrane helix</keyword>
<keyword evidence="1" id="KW-0472">Membrane</keyword>
<feature type="transmembrane region" description="Helical" evidence="1">
    <location>
        <begin position="399"/>
        <end position="421"/>
    </location>
</feature>
<accession>A0AA40EX89</accession>
<name>A0AA40EX89_9PEZI</name>
<gene>
    <name evidence="2" type="ORF">B0T18DRAFT_412905</name>
</gene>
<protein>
    <submittedName>
        <fullName evidence="2">Uncharacterized protein</fullName>
    </submittedName>
</protein>
<evidence type="ECO:0000256" key="1">
    <source>
        <dbReference type="SAM" id="Phobius"/>
    </source>
</evidence>
<dbReference type="AlphaFoldDB" id="A0AA40EX89"/>
<keyword evidence="3" id="KW-1185">Reference proteome</keyword>
<proteinExistence type="predicted"/>
<keyword evidence="1" id="KW-0812">Transmembrane</keyword>
<feature type="transmembrane region" description="Helical" evidence="1">
    <location>
        <begin position="367"/>
        <end position="387"/>
    </location>
</feature>